<sequence length="124" mass="13628">MFSSINVFCVLVAISVCASLPRMHFRDYDSVVIEADLFVCSVPQPRAVSVSSLTGETTDIYDPPYVVLHRCGQSGCCPSEEQSCRPDKTVTVELEVKTWMDEPLIIRAKNHTSCACLDTAGPIK</sequence>
<dbReference type="OrthoDB" id="6677701at2759"/>
<dbReference type="InParanoid" id="A0A6J2Y9I2"/>
<accession>A0A6J2Y9I2</accession>
<dbReference type="Gene3D" id="2.10.90.10">
    <property type="entry name" value="Cystine-knot cytokines"/>
    <property type="match status" value="1"/>
</dbReference>
<dbReference type="PANTHER" id="PTHR21719:SF1">
    <property type="entry name" value="FI06402P-RELATED"/>
    <property type="match status" value="1"/>
</dbReference>
<dbReference type="SMART" id="SM00141">
    <property type="entry name" value="PDGF"/>
    <property type="match status" value="1"/>
</dbReference>
<organism evidence="4 5">
    <name type="scientific">Sitophilus oryzae</name>
    <name type="common">Rice weevil</name>
    <name type="synonym">Curculio oryzae</name>
    <dbReference type="NCBI Taxonomy" id="7048"/>
    <lineage>
        <taxon>Eukaryota</taxon>
        <taxon>Metazoa</taxon>
        <taxon>Ecdysozoa</taxon>
        <taxon>Arthropoda</taxon>
        <taxon>Hexapoda</taxon>
        <taxon>Insecta</taxon>
        <taxon>Pterygota</taxon>
        <taxon>Neoptera</taxon>
        <taxon>Endopterygota</taxon>
        <taxon>Coleoptera</taxon>
        <taxon>Polyphaga</taxon>
        <taxon>Cucujiformia</taxon>
        <taxon>Curculionidae</taxon>
        <taxon>Dryophthorinae</taxon>
        <taxon>Sitophilus</taxon>
    </lineage>
</organism>
<dbReference type="GO" id="GO:0016020">
    <property type="term" value="C:membrane"/>
    <property type="evidence" value="ECO:0007669"/>
    <property type="project" value="InterPro"/>
</dbReference>
<dbReference type="SUPFAM" id="SSF57501">
    <property type="entry name" value="Cystine-knot cytokines"/>
    <property type="match status" value="1"/>
</dbReference>
<reference evidence="5" key="1">
    <citation type="submission" date="2025-08" db="UniProtKB">
        <authorList>
            <consortium name="RefSeq"/>
        </authorList>
    </citation>
    <scope>IDENTIFICATION</scope>
    <source>
        <tissue evidence="5">Gonads</tissue>
    </source>
</reference>
<dbReference type="GeneID" id="115885681"/>
<dbReference type="Proteomes" id="UP000504635">
    <property type="component" value="Unplaced"/>
</dbReference>
<comment type="similarity">
    <text evidence="1">Belongs to the PDGF/VEGF growth factor family.</text>
</comment>
<protein>
    <submittedName>
        <fullName evidence="5">Snake venom vascular endothelial growth factor toxin barietin-like isoform X1</fullName>
    </submittedName>
</protein>
<evidence type="ECO:0000256" key="2">
    <source>
        <dbReference type="SAM" id="SignalP"/>
    </source>
</evidence>
<keyword evidence="1" id="KW-0339">Growth factor</keyword>
<evidence type="ECO:0000313" key="4">
    <source>
        <dbReference type="Proteomes" id="UP000504635"/>
    </source>
</evidence>
<feature type="signal peptide" evidence="2">
    <location>
        <begin position="1"/>
        <end position="19"/>
    </location>
</feature>
<feature type="chain" id="PRO_5027111973" evidence="2">
    <location>
        <begin position="20"/>
        <end position="124"/>
    </location>
</feature>
<dbReference type="PROSITE" id="PS50278">
    <property type="entry name" value="PDGF_2"/>
    <property type="match status" value="1"/>
</dbReference>
<dbReference type="PANTHER" id="PTHR21719">
    <property type="entry name" value="FI06402P-RELATED"/>
    <property type="match status" value="1"/>
</dbReference>
<feature type="domain" description="Platelet-derived growth factor (PDGF) family profile" evidence="3">
    <location>
        <begin position="52"/>
        <end position="121"/>
    </location>
</feature>
<dbReference type="InterPro" id="IPR029034">
    <property type="entry name" value="Cystine-knot_cytokine"/>
</dbReference>
<evidence type="ECO:0000256" key="1">
    <source>
        <dbReference type="RuleBase" id="RU003818"/>
    </source>
</evidence>
<dbReference type="GO" id="GO:0035099">
    <property type="term" value="P:hemocyte migration"/>
    <property type="evidence" value="ECO:0007669"/>
    <property type="project" value="TreeGrafter"/>
</dbReference>
<dbReference type="KEGG" id="soy:115885681"/>
<dbReference type="GO" id="GO:0008083">
    <property type="term" value="F:growth factor activity"/>
    <property type="evidence" value="ECO:0007669"/>
    <property type="project" value="UniProtKB-KW"/>
</dbReference>
<dbReference type="Pfam" id="PF00341">
    <property type="entry name" value="PDGF"/>
    <property type="match status" value="1"/>
</dbReference>
<proteinExistence type="inferred from homology"/>
<evidence type="ECO:0000313" key="5">
    <source>
        <dbReference type="RefSeq" id="XP_030760523.1"/>
    </source>
</evidence>
<evidence type="ECO:0000259" key="3">
    <source>
        <dbReference type="PROSITE" id="PS50278"/>
    </source>
</evidence>
<dbReference type="InterPro" id="IPR000072">
    <property type="entry name" value="PDGF/VEGF_dom"/>
</dbReference>
<gene>
    <name evidence="5" type="primary">LOC115885681</name>
</gene>
<name>A0A6J2Y9I2_SITOR</name>
<keyword evidence="4" id="KW-1185">Reference proteome</keyword>
<keyword evidence="2" id="KW-0732">Signal</keyword>
<dbReference type="RefSeq" id="XP_030760523.1">
    <property type="nucleotide sequence ID" value="XM_030904663.1"/>
</dbReference>
<dbReference type="AlphaFoldDB" id="A0A6J2Y9I2"/>